<evidence type="ECO:0000256" key="6">
    <source>
        <dbReference type="SAM" id="MobiDB-lite"/>
    </source>
</evidence>
<protein>
    <recommendedName>
        <fullName evidence="9">Transcription factor domain-containing protein</fullName>
    </recommendedName>
</protein>
<keyword evidence="3" id="KW-0238">DNA-binding</keyword>
<dbReference type="OrthoDB" id="3163292at2759"/>
<dbReference type="InterPro" id="IPR051089">
    <property type="entry name" value="prtT"/>
</dbReference>
<feature type="region of interest" description="Disordered" evidence="6">
    <location>
        <begin position="115"/>
        <end position="145"/>
    </location>
</feature>
<evidence type="ECO:0000256" key="3">
    <source>
        <dbReference type="ARBA" id="ARBA00023125"/>
    </source>
</evidence>
<evidence type="ECO:0000256" key="4">
    <source>
        <dbReference type="ARBA" id="ARBA00023163"/>
    </source>
</evidence>
<feature type="compositionally biased region" description="Pro residues" evidence="6">
    <location>
        <begin position="118"/>
        <end position="130"/>
    </location>
</feature>
<evidence type="ECO:0000256" key="1">
    <source>
        <dbReference type="ARBA" id="ARBA00004123"/>
    </source>
</evidence>
<comment type="subcellular location">
    <subcellularLocation>
        <location evidence="1">Nucleus</location>
    </subcellularLocation>
</comment>
<feature type="region of interest" description="Disordered" evidence="6">
    <location>
        <begin position="72"/>
        <end position="93"/>
    </location>
</feature>
<evidence type="ECO:0000313" key="8">
    <source>
        <dbReference type="Proteomes" id="UP000185904"/>
    </source>
</evidence>
<keyword evidence="5" id="KW-0539">Nucleus</keyword>
<evidence type="ECO:0008006" key="9">
    <source>
        <dbReference type="Google" id="ProtNLM"/>
    </source>
</evidence>
<dbReference type="CDD" id="cd12148">
    <property type="entry name" value="fungal_TF_MHR"/>
    <property type="match status" value="1"/>
</dbReference>
<dbReference type="RefSeq" id="XP_022495429.1">
    <property type="nucleotide sequence ID" value="XM_022648636.1"/>
</dbReference>
<evidence type="ECO:0000256" key="5">
    <source>
        <dbReference type="ARBA" id="ARBA00023242"/>
    </source>
</evidence>
<keyword evidence="4" id="KW-0804">Transcription</keyword>
<dbReference type="GO" id="GO:0005634">
    <property type="term" value="C:nucleus"/>
    <property type="evidence" value="ECO:0007669"/>
    <property type="project" value="UniProtKB-SubCell"/>
</dbReference>
<evidence type="ECO:0000313" key="7">
    <source>
        <dbReference type="EMBL" id="OAL25823.1"/>
    </source>
</evidence>
<dbReference type="PANTHER" id="PTHR31845">
    <property type="entry name" value="FINGER DOMAIN PROTEIN, PUTATIVE-RELATED"/>
    <property type="match status" value="1"/>
</dbReference>
<feature type="compositionally biased region" description="Low complexity" evidence="6">
    <location>
        <begin position="72"/>
        <end position="89"/>
    </location>
</feature>
<feature type="compositionally biased region" description="Polar residues" evidence="6">
    <location>
        <begin position="19"/>
        <end position="31"/>
    </location>
</feature>
<dbReference type="GeneID" id="34593767"/>
<dbReference type="GO" id="GO:0000976">
    <property type="term" value="F:transcription cis-regulatory region binding"/>
    <property type="evidence" value="ECO:0007669"/>
    <property type="project" value="TreeGrafter"/>
</dbReference>
<keyword evidence="8" id="KW-1185">Reference proteome</keyword>
<dbReference type="GO" id="GO:0000981">
    <property type="term" value="F:DNA-binding transcription factor activity, RNA polymerase II-specific"/>
    <property type="evidence" value="ECO:0007669"/>
    <property type="project" value="TreeGrafter"/>
</dbReference>
<dbReference type="AlphaFoldDB" id="A0A178CA17"/>
<sequence>MACTECRQQKSRAPAVVGSASNVSIQRNSGDSDVPRQSPPVTSLKLCRLTLRHRKTELQNQLDTLRKQLYLSSSNSSPSNQGHEVAVPPVVSPTPPAATPQIYLAPIQGQETASVIAPTPPSTSLPPPLNHEPARDLPAISTRSPQTLPRSLDELQITSRDIDNCFAIFKHHCMAYVPMVETLMTPNECHQQSPLLFWTIIAVGSRKYSENPTLIILLGPKVSKLAKLALFAQEPVLLTIQAFLLLCSWPMPFEALSNDITPVLAGAVLQLATTIGLHVSGVGQEFARTKVNQDLTYRMARGRLWAACVVVSQRVITVNGTPPLVIPDTYGDDSQELSTFMAPSFQFQKKVSEYLSMTILYIQNHALYKPADELDLALSPIIHSAADRLVQLESDAPERIDRFHAMSARLHLLSFHLFKHRTAIEDSTLLVMYELACRTIELAMELDSELSMAEYGPMYITKFLHSAVITILRVGRAAVAQQLDLERGQRNYFAVINYHKRHAVRPDDAFARFSIILTQLWTSRKVFQYSNGLVDSLRVRSKARLGMSMVYDCFWWWRQEFGGQSNVYGDNHGDENTNHILDDFAPSLDSDQLDLVDLNLTPIPDLQWPVFDKFFTENWPSLDLDMSI</sequence>
<organism evidence="7 8">
    <name type="scientific">Fonsecaea nubica</name>
    <dbReference type="NCBI Taxonomy" id="856822"/>
    <lineage>
        <taxon>Eukaryota</taxon>
        <taxon>Fungi</taxon>
        <taxon>Dikarya</taxon>
        <taxon>Ascomycota</taxon>
        <taxon>Pezizomycotina</taxon>
        <taxon>Eurotiomycetes</taxon>
        <taxon>Chaetothyriomycetidae</taxon>
        <taxon>Chaetothyriales</taxon>
        <taxon>Herpotrichiellaceae</taxon>
        <taxon>Fonsecaea</taxon>
    </lineage>
</organism>
<accession>A0A178CA17</accession>
<comment type="caution">
    <text evidence="7">The sequence shown here is derived from an EMBL/GenBank/DDBJ whole genome shotgun (WGS) entry which is preliminary data.</text>
</comment>
<proteinExistence type="predicted"/>
<keyword evidence="2" id="KW-0805">Transcription regulation</keyword>
<dbReference type="EMBL" id="LVCJ01000109">
    <property type="protein sequence ID" value="OAL25823.1"/>
    <property type="molecule type" value="Genomic_DNA"/>
</dbReference>
<dbReference type="PANTHER" id="PTHR31845:SF21">
    <property type="entry name" value="REGULATORY PROTEIN LEU3"/>
    <property type="match status" value="1"/>
</dbReference>
<feature type="region of interest" description="Disordered" evidence="6">
    <location>
        <begin position="1"/>
        <end position="40"/>
    </location>
</feature>
<dbReference type="Proteomes" id="UP000185904">
    <property type="component" value="Unassembled WGS sequence"/>
</dbReference>
<reference evidence="7 8" key="1">
    <citation type="submission" date="2016-03" db="EMBL/GenBank/DDBJ databases">
        <title>The draft genome sequence of Fonsecaea nubica causative agent of cutaneous subcutaneous infection in human host.</title>
        <authorList>
            <person name="Costa F."/>
            <person name="Sybren D.H."/>
            <person name="Raittz R.T."/>
            <person name="Weiss V.A."/>
            <person name="Leao A.C."/>
            <person name="Gomes R."/>
            <person name="De Souza E.M."/>
            <person name="Pedrosa F.O."/>
            <person name="Steffens M.B."/>
            <person name="Bombassaro A."/>
            <person name="Tadra-Sfeir M.Z."/>
            <person name="Moreno L.F."/>
            <person name="Najafzadeh M.J."/>
            <person name="Felipe M.S."/>
            <person name="Teixeira M."/>
            <person name="Sun J."/>
            <person name="Xi L."/>
            <person name="Castro M.A."/>
            <person name="Vicente V.A."/>
        </authorList>
    </citation>
    <scope>NUCLEOTIDE SEQUENCE [LARGE SCALE GENOMIC DNA]</scope>
    <source>
        <strain evidence="7 8">CBS 269.64</strain>
    </source>
</reference>
<gene>
    <name evidence="7" type="ORF">AYO20_10378</name>
</gene>
<name>A0A178CA17_9EURO</name>
<evidence type="ECO:0000256" key="2">
    <source>
        <dbReference type="ARBA" id="ARBA00023015"/>
    </source>
</evidence>